<dbReference type="PIRSF" id="PIRSF029644">
    <property type="entry name" value="UCP029644"/>
    <property type="match status" value="1"/>
</dbReference>
<keyword evidence="3" id="KW-1185">Reference proteome</keyword>
<reference evidence="2 3" key="1">
    <citation type="submission" date="2019-04" db="EMBL/GenBank/DDBJ databases">
        <title>Reference strain of H23.</title>
        <authorList>
            <person name="Luo X."/>
        </authorList>
    </citation>
    <scope>NUCLEOTIDE SEQUENCE [LARGE SCALE GENOMIC DNA]</scope>
    <source>
        <strain evidence="2 3">H23</strain>
    </source>
</reference>
<dbReference type="InterPro" id="IPR016930">
    <property type="entry name" value="UCP029644"/>
</dbReference>
<dbReference type="InterPro" id="IPR006860">
    <property type="entry name" value="FecR"/>
</dbReference>
<dbReference type="SUPFAM" id="SSF54106">
    <property type="entry name" value="LysM domain"/>
    <property type="match status" value="1"/>
</dbReference>
<dbReference type="InterPro" id="IPR036779">
    <property type="entry name" value="LysM_dom_sf"/>
</dbReference>
<feature type="domain" description="LysM" evidence="1">
    <location>
        <begin position="74"/>
        <end position="121"/>
    </location>
</feature>
<dbReference type="InterPro" id="IPR018392">
    <property type="entry name" value="LysM"/>
</dbReference>
<proteinExistence type="predicted"/>
<accession>A0A4U5JSL5</accession>
<dbReference type="Proteomes" id="UP000308707">
    <property type="component" value="Unassembled WGS sequence"/>
</dbReference>
<dbReference type="InterPro" id="IPR013783">
    <property type="entry name" value="Ig-like_fold"/>
</dbReference>
<dbReference type="Gene3D" id="2.60.40.10">
    <property type="entry name" value="Immunoglobulins"/>
    <property type="match status" value="2"/>
</dbReference>
<evidence type="ECO:0000259" key="1">
    <source>
        <dbReference type="SMART" id="SM00257"/>
    </source>
</evidence>
<dbReference type="EMBL" id="SZUA01000001">
    <property type="protein sequence ID" value="TKR32774.1"/>
    <property type="molecule type" value="Genomic_DNA"/>
</dbReference>
<protein>
    <submittedName>
        <fullName evidence="2">LysM peptidoglycan-binding domain-containing protein</fullName>
    </submittedName>
</protein>
<comment type="caution">
    <text evidence="2">The sequence shown here is derived from an EMBL/GenBank/DDBJ whole genome shotgun (WGS) entry which is preliminary data.</text>
</comment>
<sequence length="585" mass="62520">MGHLPGGPPFVFSMNCPDFSRTICPLGEWTSGLDRNSIATDDAGVSRFGRKFAKLAMLALLALASFAVSAQEWRYRVRPGDTVWDLSAKYVRSDIPWQKLQAHNAVPDPYRLPPGSLMRFPVAWLKQQPAKAQVLAVEGSVQAQAGRAAKSIAVAEGMRLGIGTRLRTAKGASLTLQFVDGSRLLLQGDSELVLDKLTAYGATGMADTRVRLARGRISNAVKRMRGPASRFIVETPSTMSSVRGTEFRIGSDEQGSQAEVLEGSVAVSGGGRQLVLKPGQGTASGADNRPAAVSLLLPAPESASLKLQAGRLVWAPVAGAQRYRGQVSASADFLTLAVDEISDAPSIALPPLANGDYHLRVRAIDGHGIEGFDATAAARISVQPPFAIAPAQGETSRVDRPRFRWASTGEGVRYRVQLASDPGFATLLFDQEGLQKTELRAAQPLAPGEYYWRVAAVDAAGQTSAFNDGVRFGVAPADGPALERDANADKNTLTVRWPEGGPGQRYRFQLSRKADFSRLEVDRELDTNQISLPDLRSGTWYARTQVIDSDGYAEPFGPAQSVKLGCRPCTIAAIGGGAVLLLLAL</sequence>
<organism evidence="2 3">
    <name type="scientific">Luteimonas gilva</name>
    <dbReference type="NCBI Taxonomy" id="2572684"/>
    <lineage>
        <taxon>Bacteria</taxon>
        <taxon>Pseudomonadati</taxon>
        <taxon>Pseudomonadota</taxon>
        <taxon>Gammaproteobacteria</taxon>
        <taxon>Lysobacterales</taxon>
        <taxon>Lysobacteraceae</taxon>
        <taxon>Luteimonas</taxon>
    </lineage>
</organism>
<dbReference type="Gene3D" id="2.60.120.1440">
    <property type="match status" value="1"/>
</dbReference>
<dbReference type="Pfam" id="PF04773">
    <property type="entry name" value="FecR"/>
    <property type="match status" value="1"/>
</dbReference>
<dbReference type="AlphaFoldDB" id="A0A4U5JSL5"/>
<evidence type="ECO:0000313" key="3">
    <source>
        <dbReference type="Proteomes" id="UP000308707"/>
    </source>
</evidence>
<dbReference type="OrthoDB" id="9813091at2"/>
<evidence type="ECO:0000313" key="2">
    <source>
        <dbReference type="EMBL" id="TKR32774.1"/>
    </source>
</evidence>
<dbReference type="Gene3D" id="3.10.350.10">
    <property type="entry name" value="LysM domain"/>
    <property type="match status" value="1"/>
</dbReference>
<dbReference type="Pfam" id="PF01476">
    <property type="entry name" value="LysM"/>
    <property type="match status" value="1"/>
</dbReference>
<name>A0A4U5JSL5_9GAMM</name>
<dbReference type="PANTHER" id="PTHR38731">
    <property type="entry name" value="LIPL45-RELATED LIPOPROTEIN-RELATED"/>
    <property type="match status" value="1"/>
</dbReference>
<dbReference type="CDD" id="cd00118">
    <property type="entry name" value="LysM"/>
    <property type="match status" value="1"/>
</dbReference>
<dbReference type="SMART" id="SM00257">
    <property type="entry name" value="LysM"/>
    <property type="match status" value="1"/>
</dbReference>
<gene>
    <name evidence="2" type="ORF">FCE95_00105</name>
</gene>